<dbReference type="InterPro" id="IPR052736">
    <property type="entry name" value="Stf3_sulfotransferase"/>
</dbReference>
<proteinExistence type="predicted"/>
<dbReference type="EMBL" id="STGY01000019">
    <property type="protein sequence ID" value="THV42703.1"/>
    <property type="molecule type" value="Genomic_DNA"/>
</dbReference>
<protein>
    <submittedName>
        <fullName evidence="1">Sulfotransferase</fullName>
    </submittedName>
</protein>
<organism evidence="1 2">
    <name type="scientific">Glycomyces buryatensis</name>
    <dbReference type="NCBI Taxonomy" id="2570927"/>
    <lineage>
        <taxon>Bacteria</taxon>
        <taxon>Bacillati</taxon>
        <taxon>Actinomycetota</taxon>
        <taxon>Actinomycetes</taxon>
        <taxon>Glycomycetales</taxon>
        <taxon>Glycomycetaceae</taxon>
        <taxon>Glycomyces</taxon>
    </lineage>
</organism>
<evidence type="ECO:0000313" key="2">
    <source>
        <dbReference type="Proteomes" id="UP000308760"/>
    </source>
</evidence>
<dbReference type="PANTHER" id="PTHR36451:SF1">
    <property type="entry name" value="OMEGA-HYDROXY-BETA-DIHYDROMENAQUINONE-9 SULFOTRANSFERASE STF3"/>
    <property type="match status" value="1"/>
</dbReference>
<keyword evidence="1" id="KW-0808">Transferase</keyword>
<dbReference type="Gene3D" id="3.40.50.300">
    <property type="entry name" value="P-loop containing nucleotide triphosphate hydrolases"/>
    <property type="match status" value="1"/>
</dbReference>
<reference evidence="2" key="1">
    <citation type="submission" date="2019-04" db="EMBL/GenBank/DDBJ databases">
        <title>Nocardioides xinjiangensis sp. nov.</title>
        <authorList>
            <person name="Liu S."/>
        </authorList>
    </citation>
    <scope>NUCLEOTIDE SEQUENCE [LARGE SCALE GENOMIC DNA]</scope>
    <source>
        <strain evidence="2">18</strain>
    </source>
</reference>
<dbReference type="InterPro" id="IPR027417">
    <property type="entry name" value="P-loop_NTPase"/>
</dbReference>
<evidence type="ECO:0000313" key="1">
    <source>
        <dbReference type="EMBL" id="THV42703.1"/>
    </source>
</evidence>
<dbReference type="PANTHER" id="PTHR36451">
    <property type="entry name" value="PAPS-DEPENDENT SULFOTRANSFERASE STF3"/>
    <property type="match status" value="1"/>
</dbReference>
<reference evidence="1 2" key="2">
    <citation type="submission" date="2019-05" db="EMBL/GenBank/DDBJ databases">
        <title>Glycomyces buryatensis sp. nov.</title>
        <authorList>
            <person name="Nikitina E."/>
        </authorList>
    </citation>
    <scope>NUCLEOTIDE SEQUENCE [LARGE SCALE GENOMIC DNA]</scope>
    <source>
        <strain evidence="1 2">18</strain>
    </source>
</reference>
<comment type="caution">
    <text evidence="1">The sequence shown here is derived from an EMBL/GenBank/DDBJ whole genome shotgun (WGS) entry which is preliminary data.</text>
</comment>
<dbReference type="SUPFAM" id="SSF52540">
    <property type="entry name" value="P-loop containing nucleoside triphosphate hydrolases"/>
    <property type="match status" value="1"/>
</dbReference>
<accession>A0A4S8QDR5</accession>
<dbReference type="GO" id="GO:0016740">
    <property type="term" value="F:transferase activity"/>
    <property type="evidence" value="ECO:0007669"/>
    <property type="project" value="UniProtKB-KW"/>
</dbReference>
<name>A0A4S8QDR5_9ACTN</name>
<dbReference type="OrthoDB" id="9777890at2"/>
<sequence length="481" mass="54327">METLSDNWRALPHGPVDGLATLPTKTGPRHRSIDHYGSLRSDEVSSRGLYSQRRLWLYCGPCRRHSAPLRTIASIGPRMRRISYSAHVVNGLLTPFTAVRRDPQRALEAWRRKASAVVERSGIVPDAEDSAFADDLGFMLQCFARVPGLTPIGWIGQLSNAASRLENRLRIKRIIAENPAVAAEPIDDPIFVVGLPRTATSLTHKILARSEPHRGPLLWELIRTDLEQDPRTTAKRIGAIEKELNATFKFSPLYDVIHPVRADQPEESIAIMPRTYFPLSCALMPDYREWLDQVDVTADYEYLKQALQVLQHGRDRRRWILKFPGHVAHLDTIHKVFPGAQIVWTHRDPVTVMGSFCSLVETLGRVHARGMDQHEIGRMWLGILSDSIEQGRSKRLALPRESVVDVSYHQLVADPHHYVPALYERLGAKWTNSDAANLEGVLNGPNRDRQHEYALDRYGLSPAQVEEAFGDYSLLVANLRS</sequence>
<dbReference type="AlphaFoldDB" id="A0A4S8QDR5"/>
<gene>
    <name evidence="1" type="ORF">FAB82_04775</name>
</gene>
<dbReference type="Pfam" id="PF13469">
    <property type="entry name" value="Sulfotransfer_3"/>
    <property type="match status" value="1"/>
</dbReference>
<dbReference type="Proteomes" id="UP000308760">
    <property type="component" value="Unassembled WGS sequence"/>
</dbReference>
<keyword evidence="2" id="KW-1185">Reference proteome</keyword>